<dbReference type="EMBL" id="JABWRB010000016">
    <property type="protein sequence ID" value="MBC3390857.1"/>
    <property type="molecule type" value="Genomic_DNA"/>
</dbReference>
<sequence length="37" mass="4521">MTLNHWSIATVTIKTCHRHRAIYRRSGTRRMRDQPNR</sequence>
<name>A0A923JKP1_9PSED</name>
<protein>
    <submittedName>
        <fullName evidence="1">Uncharacterized protein</fullName>
    </submittedName>
</protein>
<reference evidence="1" key="2">
    <citation type="submission" date="2020-07" db="EMBL/GenBank/DDBJ databases">
        <authorList>
            <person name="Lood C."/>
            <person name="Girard L."/>
        </authorList>
    </citation>
    <scope>NUCLEOTIDE SEQUENCE</scope>
    <source>
        <strain evidence="1">SWRI12</strain>
    </source>
</reference>
<comment type="caution">
    <text evidence="1">The sequence shown here is derived from an EMBL/GenBank/DDBJ whole genome shotgun (WGS) entry which is preliminary data.</text>
</comment>
<reference evidence="1" key="1">
    <citation type="journal article" date="2020" name="Microorganisms">
        <title>Reliable Identification of Environmental Pseudomonas Isolates Using the rpoD Gene.</title>
        <authorList>
            <consortium name="The Broad Institute Genome Sequencing Platform"/>
            <person name="Girard L."/>
            <person name="Lood C."/>
            <person name="Rokni-Zadeh H."/>
            <person name="van Noort V."/>
            <person name="Lavigne R."/>
            <person name="De Mot R."/>
        </authorList>
    </citation>
    <scope>NUCLEOTIDE SEQUENCE</scope>
    <source>
        <strain evidence="1">SWRI12</strain>
    </source>
</reference>
<evidence type="ECO:0000313" key="1">
    <source>
        <dbReference type="EMBL" id="MBC3390857.1"/>
    </source>
</evidence>
<dbReference type="AlphaFoldDB" id="A0A923JKP1"/>
<proteinExistence type="predicted"/>
<accession>A0A923JKP1</accession>
<organism evidence="1">
    <name type="scientific">Pseudomonas zanjanensis</name>
    <dbReference type="NCBI Taxonomy" id="2745496"/>
    <lineage>
        <taxon>Bacteria</taxon>
        <taxon>Pseudomonadati</taxon>
        <taxon>Pseudomonadota</taxon>
        <taxon>Gammaproteobacteria</taxon>
        <taxon>Pseudomonadales</taxon>
        <taxon>Pseudomonadaceae</taxon>
        <taxon>Pseudomonas</taxon>
    </lineage>
</organism>
<gene>
    <name evidence="1" type="ORF">HU715_14420</name>
</gene>